<reference evidence="3 4" key="1">
    <citation type="journal article" date="2018" name="ISME J.">
        <title>A methanotrophic archaeon couples anaerobic oxidation of methane to Fe(III) reduction.</title>
        <authorList>
            <person name="Cai C."/>
            <person name="Leu A.O."/>
            <person name="Xie G.J."/>
            <person name="Guo J."/>
            <person name="Feng Y."/>
            <person name="Zhao J.X."/>
            <person name="Tyson G.W."/>
            <person name="Yuan Z."/>
            <person name="Hu S."/>
        </authorList>
    </citation>
    <scope>NUCLEOTIDE SEQUENCE [LARGE SCALE GENOMIC DNA]</scope>
    <source>
        <strain evidence="3">FeB_12</strain>
    </source>
</reference>
<dbReference type="InterPro" id="IPR003768">
    <property type="entry name" value="ScpA"/>
</dbReference>
<keyword evidence="2" id="KW-0963">Cytoplasm</keyword>
<dbReference type="PANTHER" id="PTHR33969:SF2">
    <property type="entry name" value="SEGREGATION AND CONDENSATION PROTEIN A"/>
    <property type="match status" value="1"/>
</dbReference>
<keyword evidence="2" id="KW-0159">Chromosome partition</keyword>
<dbReference type="Proteomes" id="UP000250918">
    <property type="component" value="Unassembled WGS sequence"/>
</dbReference>
<dbReference type="EMBL" id="PQAP01000093">
    <property type="protein sequence ID" value="PWB72252.1"/>
    <property type="molecule type" value="Genomic_DNA"/>
</dbReference>
<evidence type="ECO:0000313" key="4">
    <source>
        <dbReference type="Proteomes" id="UP000250918"/>
    </source>
</evidence>
<evidence type="ECO:0000256" key="2">
    <source>
        <dbReference type="HAMAP-Rule" id="MF_01805"/>
    </source>
</evidence>
<dbReference type="GO" id="GO:0051301">
    <property type="term" value="P:cell division"/>
    <property type="evidence" value="ECO:0007669"/>
    <property type="project" value="UniProtKB-KW"/>
</dbReference>
<dbReference type="InterPro" id="IPR023093">
    <property type="entry name" value="ScpA-like_C"/>
</dbReference>
<dbReference type="Gene3D" id="1.10.10.580">
    <property type="entry name" value="Structural maintenance of chromosome 1. Chain E"/>
    <property type="match status" value="1"/>
</dbReference>
<dbReference type="GO" id="GO:0006260">
    <property type="term" value="P:DNA replication"/>
    <property type="evidence" value="ECO:0007669"/>
    <property type="project" value="UniProtKB-UniRule"/>
</dbReference>
<name>A0A855X3G8_9BACT</name>
<comment type="subcellular location">
    <subcellularLocation>
        <location evidence="2">Cytoplasm</location>
    </subcellularLocation>
    <text evidence="2">Associated with two foci at the outer edges of the nucleoid region in young cells, and at four foci within both cell halves in older cells.</text>
</comment>
<protein>
    <recommendedName>
        <fullName evidence="1 2">Segregation and condensation protein A</fullName>
    </recommendedName>
</protein>
<gene>
    <name evidence="2" type="primary">scpA</name>
    <name evidence="3" type="ORF">C3F09_06935</name>
</gene>
<organism evidence="3 4">
    <name type="scientific">candidate division GN15 bacterium</name>
    <dbReference type="NCBI Taxonomy" id="2072418"/>
    <lineage>
        <taxon>Bacteria</taxon>
        <taxon>candidate division GN15</taxon>
    </lineage>
</organism>
<keyword evidence="2" id="KW-0131">Cell cycle</keyword>
<comment type="caution">
    <text evidence="3">The sequence shown here is derived from an EMBL/GenBank/DDBJ whole genome shotgun (WGS) entry which is preliminary data.</text>
</comment>
<evidence type="ECO:0000313" key="3">
    <source>
        <dbReference type="EMBL" id="PWB72252.1"/>
    </source>
</evidence>
<accession>A0A855X3G8</accession>
<dbReference type="Gene3D" id="6.10.250.2410">
    <property type="match status" value="1"/>
</dbReference>
<proteinExistence type="inferred from homology"/>
<dbReference type="PANTHER" id="PTHR33969">
    <property type="entry name" value="SEGREGATION AND CONDENSATION PROTEIN A"/>
    <property type="match status" value="1"/>
</dbReference>
<comment type="subunit">
    <text evidence="2">Component of a cohesin-like complex composed of ScpA, ScpB and the Smc homodimer, in which ScpA and ScpB bind to the head domain of Smc. The presence of the three proteins is required for the association of the complex with DNA.</text>
</comment>
<comment type="function">
    <text evidence="2">Participates in chromosomal partition during cell division. May act via the formation of a condensin-like complex containing Smc and ScpB that pull DNA away from mid-cell into both cell halves.</text>
</comment>
<dbReference type="HAMAP" id="MF_01805">
    <property type="entry name" value="ScpA"/>
    <property type="match status" value="1"/>
</dbReference>
<dbReference type="AlphaFoldDB" id="A0A855X3G8"/>
<dbReference type="GO" id="GO:0007059">
    <property type="term" value="P:chromosome segregation"/>
    <property type="evidence" value="ECO:0007669"/>
    <property type="project" value="UniProtKB-UniRule"/>
</dbReference>
<dbReference type="GO" id="GO:0005737">
    <property type="term" value="C:cytoplasm"/>
    <property type="evidence" value="ECO:0007669"/>
    <property type="project" value="UniProtKB-SubCell"/>
</dbReference>
<dbReference type="Pfam" id="PF02616">
    <property type="entry name" value="SMC_ScpA"/>
    <property type="match status" value="1"/>
</dbReference>
<sequence>MESTLDSQLQDYRVDLGVFSGPMDLLLYLIKKEEVDIYDIPIARITQQYLTYLDMMRTLDLEVAGEFILMAATLIRIKAKLLLPRDEAEPEEEDPREELILALIEYKKFKEAGEILKDRALAEEQNVVPPPLPGKTHTRVDISAATTLFDLLTAFKDVMATRHEEPVHEVVPEEITIEERIEAVLLALKDKEWATFTELFEAYQKRMIAIVTFIAILELARTRRIMVMQSRPFSELRIYRGELYHLPRPTVDVIEDLVVVERAEVN</sequence>
<keyword evidence="2" id="KW-0132">Cell division</keyword>
<evidence type="ECO:0000256" key="1">
    <source>
        <dbReference type="ARBA" id="ARBA00044777"/>
    </source>
</evidence>
<comment type="similarity">
    <text evidence="2">Belongs to the ScpA family.</text>
</comment>